<keyword evidence="5 7" id="KW-0472">Membrane</keyword>
<name>A0A4V0YDJ7_9MICO</name>
<feature type="domain" description="Putative zinc-finger" evidence="8">
    <location>
        <begin position="14"/>
        <end position="39"/>
    </location>
</feature>
<evidence type="ECO:0000313" key="10">
    <source>
        <dbReference type="Proteomes" id="UP000293995"/>
    </source>
</evidence>
<gene>
    <name evidence="9" type="ORF">ET475_13770</name>
</gene>
<keyword evidence="4" id="KW-0805">Transcription regulation</keyword>
<evidence type="ECO:0000256" key="4">
    <source>
        <dbReference type="ARBA" id="ARBA00023015"/>
    </source>
</evidence>
<dbReference type="InterPro" id="IPR027383">
    <property type="entry name" value="Znf_put"/>
</dbReference>
<reference evidence="9 10" key="1">
    <citation type="submission" date="2019-01" db="EMBL/GenBank/DDBJ databases">
        <title>Genome sequencing of strain DFW100M-13.</title>
        <authorList>
            <person name="Heo J."/>
            <person name="Kim S.-J."/>
            <person name="Kim J.-S."/>
            <person name="Hong S.-B."/>
            <person name="Kwon S.-W."/>
        </authorList>
    </citation>
    <scope>NUCLEOTIDE SEQUENCE [LARGE SCALE GENOMIC DNA]</scope>
    <source>
        <strain evidence="9 10">DFW100M-13</strain>
    </source>
</reference>
<dbReference type="GO" id="GO:0016989">
    <property type="term" value="F:sigma factor antagonist activity"/>
    <property type="evidence" value="ECO:0007669"/>
    <property type="project" value="TreeGrafter"/>
</dbReference>
<keyword evidence="6" id="KW-0804">Transcription</keyword>
<keyword evidence="10" id="KW-1185">Reference proteome</keyword>
<evidence type="ECO:0000256" key="6">
    <source>
        <dbReference type="ARBA" id="ARBA00023163"/>
    </source>
</evidence>
<dbReference type="AlphaFoldDB" id="A0A4V0YDJ7"/>
<evidence type="ECO:0000256" key="7">
    <source>
        <dbReference type="SAM" id="Phobius"/>
    </source>
</evidence>
<dbReference type="KEGG" id="mprt:ET475_13770"/>
<evidence type="ECO:0000256" key="5">
    <source>
        <dbReference type="ARBA" id="ARBA00023136"/>
    </source>
</evidence>
<accession>A0A4V0YDJ7</accession>
<protein>
    <recommendedName>
        <fullName evidence="8">Putative zinc-finger domain-containing protein</fullName>
    </recommendedName>
</protein>
<dbReference type="Pfam" id="PF13490">
    <property type="entry name" value="zf-HC2"/>
    <property type="match status" value="1"/>
</dbReference>
<evidence type="ECO:0000256" key="1">
    <source>
        <dbReference type="ARBA" id="ARBA00004167"/>
    </source>
</evidence>
<dbReference type="InterPro" id="IPR041916">
    <property type="entry name" value="Anti_sigma_zinc_sf"/>
</dbReference>
<dbReference type="RefSeq" id="WP_129391418.1">
    <property type="nucleotide sequence ID" value="NZ_CP035494.1"/>
</dbReference>
<proteinExistence type="predicted"/>
<dbReference type="GO" id="GO:0016020">
    <property type="term" value="C:membrane"/>
    <property type="evidence" value="ECO:0007669"/>
    <property type="project" value="UniProtKB-SubCell"/>
</dbReference>
<evidence type="ECO:0000256" key="3">
    <source>
        <dbReference type="ARBA" id="ARBA00022989"/>
    </source>
</evidence>
<feature type="transmembrane region" description="Helical" evidence="7">
    <location>
        <begin position="96"/>
        <end position="121"/>
    </location>
</feature>
<dbReference type="Gene3D" id="1.10.10.1320">
    <property type="entry name" value="Anti-sigma factor, zinc-finger domain"/>
    <property type="match status" value="1"/>
</dbReference>
<dbReference type="PANTHER" id="PTHR37461:SF1">
    <property type="entry name" value="ANTI-SIGMA-K FACTOR RSKA"/>
    <property type="match status" value="1"/>
</dbReference>
<comment type="subcellular location">
    <subcellularLocation>
        <location evidence="1">Membrane</location>
        <topology evidence="1">Single-pass membrane protein</topology>
    </subcellularLocation>
</comment>
<dbReference type="Proteomes" id="UP000293995">
    <property type="component" value="Chromosome"/>
</dbReference>
<sequence length="235" mass="25135">MTSEHTRYAEWDAAYILGALSVAERSEFEAHLEGCARCRQAVADLAPTVALLPRLSEREVGALERHEEDPDVEVDAAARAHLASLAHARKRRRRRAWWIASAAAVVLVVAAVATPVTIAAVSSPAATFALEEVRDVPLTASVRLTRADWGTQIDLDCRYAAGSDGYVPSGGREYVLAVVDADGLTTTVSTWRAGPGSDARLRAATATPLSRIDAIEIRSADGVVLMQHALDRGAE</sequence>
<evidence type="ECO:0000256" key="2">
    <source>
        <dbReference type="ARBA" id="ARBA00022692"/>
    </source>
</evidence>
<dbReference type="EMBL" id="CP035494">
    <property type="protein sequence ID" value="QAY60951.1"/>
    <property type="molecule type" value="Genomic_DNA"/>
</dbReference>
<evidence type="ECO:0000259" key="8">
    <source>
        <dbReference type="Pfam" id="PF13490"/>
    </source>
</evidence>
<dbReference type="GO" id="GO:0006417">
    <property type="term" value="P:regulation of translation"/>
    <property type="evidence" value="ECO:0007669"/>
    <property type="project" value="TreeGrafter"/>
</dbReference>
<dbReference type="InterPro" id="IPR051474">
    <property type="entry name" value="Anti-sigma-K/W_factor"/>
</dbReference>
<keyword evidence="2 7" id="KW-0812">Transmembrane</keyword>
<organism evidence="9 10">
    <name type="scientific">Microbacterium protaetiae</name>
    <dbReference type="NCBI Taxonomy" id="2509458"/>
    <lineage>
        <taxon>Bacteria</taxon>
        <taxon>Bacillati</taxon>
        <taxon>Actinomycetota</taxon>
        <taxon>Actinomycetes</taxon>
        <taxon>Micrococcales</taxon>
        <taxon>Microbacteriaceae</taxon>
        <taxon>Microbacterium</taxon>
    </lineage>
</organism>
<dbReference type="PANTHER" id="PTHR37461">
    <property type="entry name" value="ANTI-SIGMA-K FACTOR RSKA"/>
    <property type="match status" value="1"/>
</dbReference>
<dbReference type="OrthoDB" id="5242431at2"/>
<keyword evidence="3 7" id="KW-1133">Transmembrane helix</keyword>
<evidence type="ECO:0000313" key="9">
    <source>
        <dbReference type="EMBL" id="QAY60951.1"/>
    </source>
</evidence>